<gene>
    <name evidence="11" type="ORF">KFE25_000069</name>
</gene>
<dbReference type="GO" id="GO:0003743">
    <property type="term" value="F:translation initiation factor activity"/>
    <property type="evidence" value="ECO:0007669"/>
    <property type="project" value="UniProtKB-KW"/>
</dbReference>
<dbReference type="InterPro" id="IPR042528">
    <property type="entry name" value="elF-2B_alpha_N"/>
</dbReference>
<dbReference type="GO" id="GO:0005829">
    <property type="term" value="C:cytosol"/>
    <property type="evidence" value="ECO:0007669"/>
    <property type="project" value="UniProtKB-SubCell"/>
</dbReference>
<dbReference type="GO" id="GO:0005085">
    <property type="term" value="F:guanyl-nucleotide exchange factor activity"/>
    <property type="evidence" value="ECO:0007669"/>
    <property type="project" value="TreeGrafter"/>
</dbReference>
<evidence type="ECO:0000256" key="9">
    <source>
        <dbReference type="RuleBase" id="RU003814"/>
    </source>
</evidence>
<evidence type="ECO:0000256" key="3">
    <source>
        <dbReference type="ARBA" id="ARBA00022490"/>
    </source>
</evidence>
<dbReference type="Gene3D" id="1.20.120.1070">
    <property type="entry name" value="Translation initiation factor eIF-2B, N-terminal domain"/>
    <property type="match status" value="1"/>
</dbReference>
<keyword evidence="5" id="KW-0648">Protein biosynthesis</keyword>
<dbReference type="SUPFAM" id="SSF100950">
    <property type="entry name" value="NagB/RpiA/CoA transferase-like"/>
    <property type="match status" value="1"/>
</dbReference>
<evidence type="ECO:0000256" key="7">
    <source>
        <dbReference type="ARBA" id="ARBA00044236"/>
    </source>
</evidence>
<name>A0A8J5X904_DIALT</name>
<sequence length="323" mass="34965">MASEKLKNEQLSAEQLRAFHAHLRDEPGAIAAIKVLIDLIQSSAATTIMGLQIELQAAADVLKLHEAEGISIASGCELFMRFVTRTALDFSEYEACRHKILERGEFFKEHSTRARTKIAELGAPFIRDGATVLTTGFSRVVVALLLHAAQALKKRFTVLLTESHASGLGYTLARTLAAAGIPVTVIDDAAVAVGLERADLVLCGAEAVVENGGVISKVGTCQLAIIAHAYRKPFYIAAESFKFARHYPLHQRDILGSTPRGVPQLAPPVGGEPDAASRAPTPLLTYERLTRDYTAPKYINLLFTDLGVLTPSAVSDELIKLYY</sequence>
<comment type="subcellular location">
    <subcellularLocation>
        <location evidence="1">Cytoplasm</location>
        <location evidence="1">Cytosol</location>
    </subcellularLocation>
</comment>
<protein>
    <recommendedName>
        <fullName evidence="6">Translation initiation factor eIF2B subunit alpha</fullName>
    </recommendedName>
    <alternativeName>
        <fullName evidence="7">eIF2B GDP-GTP exchange factor subunit alpha</fullName>
    </alternativeName>
</protein>
<dbReference type="OrthoDB" id="10249309at2759"/>
<dbReference type="Proteomes" id="UP000751190">
    <property type="component" value="Unassembled WGS sequence"/>
</dbReference>
<dbReference type="PANTHER" id="PTHR45860:SF1">
    <property type="entry name" value="TRANSLATION INITIATION FACTOR EIF-2B SUBUNIT ALPHA"/>
    <property type="match status" value="1"/>
</dbReference>
<comment type="similarity">
    <text evidence="2 9">Belongs to the eIF-2B alpha/beta/delta subunits family.</text>
</comment>
<reference evidence="11" key="1">
    <citation type="submission" date="2021-05" db="EMBL/GenBank/DDBJ databases">
        <title>The genome of the haptophyte Pavlova lutheri (Diacronema luteri, Pavlovales) - a model for lipid biosynthesis in eukaryotic algae.</title>
        <authorList>
            <person name="Hulatt C.J."/>
            <person name="Posewitz M.C."/>
        </authorList>
    </citation>
    <scope>NUCLEOTIDE SEQUENCE</scope>
    <source>
        <strain evidence="11">NIVA-4/92</strain>
    </source>
</reference>
<proteinExistence type="inferred from homology"/>
<evidence type="ECO:0000313" key="12">
    <source>
        <dbReference type="Proteomes" id="UP000751190"/>
    </source>
</evidence>
<accession>A0A8J5X904</accession>
<evidence type="ECO:0000256" key="2">
    <source>
        <dbReference type="ARBA" id="ARBA00007251"/>
    </source>
</evidence>
<dbReference type="InterPro" id="IPR000649">
    <property type="entry name" value="IF-2B-related"/>
</dbReference>
<evidence type="ECO:0000256" key="6">
    <source>
        <dbReference type="ARBA" id="ARBA00044208"/>
    </source>
</evidence>
<evidence type="ECO:0000256" key="10">
    <source>
        <dbReference type="SAM" id="MobiDB-lite"/>
    </source>
</evidence>
<dbReference type="Pfam" id="PF01008">
    <property type="entry name" value="IF-2B"/>
    <property type="match status" value="1"/>
</dbReference>
<evidence type="ECO:0000256" key="5">
    <source>
        <dbReference type="ARBA" id="ARBA00022917"/>
    </source>
</evidence>
<dbReference type="InterPro" id="IPR037171">
    <property type="entry name" value="NagB/RpiA_transferase-like"/>
</dbReference>
<evidence type="ECO:0000256" key="1">
    <source>
        <dbReference type="ARBA" id="ARBA00004514"/>
    </source>
</evidence>
<dbReference type="AlphaFoldDB" id="A0A8J5X904"/>
<comment type="caution">
    <text evidence="11">The sequence shown here is derived from an EMBL/GenBank/DDBJ whole genome shotgun (WGS) entry which is preliminary data.</text>
</comment>
<dbReference type="GO" id="GO:0005851">
    <property type="term" value="C:eukaryotic translation initiation factor 2B complex"/>
    <property type="evidence" value="ECO:0007669"/>
    <property type="project" value="TreeGrafter"/>
</dbReference>
<evidence type="ECO:0000256" key="8">
    <source>
        <dbReference type="ARBA" id="ARBA00046432"/>
    </source>
</evidence>
<feature type="region of interest" description="Disordered" evidence="10">
    <location>
        <begin position="259"/>
        <end position="279"/>
    </location>
</feature>
<keyword evidence="3" id="KW-0963">Cytoplasm</keyword>
<comment type="subunit">
    <text evidence="8">Component of the translation initiation factor 2B (eIF2B) complex which is a heterodecamer of two sets of five different subunits: alpha, beta, gamma, delta and epsilon. Subunits alpha, beta and delta comprise a regulatory subcomplex and subunits epsilon and gamma comprise a catalytic subcomplex. Within the complex, the hexameric regulatory complex resides at the center, with the two heterodimeric catalytic subcomplexes bound on opposite sides.</text>
</comment>
<dbReference type="PANTHER" id="PTHR45860">
    <property type="entry name" value="TRANSLATION INITIATION FACTOR EIF-2B SUBUNIT ALPHA"/>
    <property type="match status" value="1"/>
</dbReference>
<keyword evidence="12" id="KW-1185">Reference proteome</keyword>
<organism evidence="11 12">
    <name type="scientific">Diacronema lutheri</name>
    <name type="common">Unicellular marine alga</name>
    <name type="synonym">Monochrysis lutheri</name>
    <dbReference type="NCBI Taxonomy" id="2081491"/>
    <lineage>
        <taxon>Eukaryota</taxon>
        <taxon>Haptista</taxon>
        <taxon>Haptophyta</taxon>
        <taxon>Pavlovophyceae</taxon>
        <taxon>Pavlovales</taxon>
        <taxon>Pavlovaceae</taxon>
        <taxon>Diacronema</taxon>
    </lineage>
</organism>
<evidence type="ECO:0000313" key="11">
    <source>
        <dbReference type="EMBL" id="KAG8463901.1"/>
    </source>
</evidence>
<dbReference type="OMA" id="GDWESCK"/>
<dbReference type="EMBL" id="JAGTXO010000014">
    <property type="protein sequence ID" value="KAG8463901.1"/>
    <property type="molecule type" value="Genomic_DNA"/>
</dbReference>
<evidence type="ECO:0000256" key="4">
    <source>
        <dbReference type="ARBA" id="ARBA00022540"/>
    </source>
</evidence>
<keyword evidence="4" id="KW-0396">Initiation factor</keyword>
<dbReference type="Gene3D" id="3.40.50.10470">
    <property type="entry name" value="Translation initiation factor eif-2b, domain 2"/>
    <property type="match status" value="1"/>
</dbReference>
<dbReference type="InterPro" id="IPR051501">
    <property type="entry name" value="eIF2B_alpha/beta/delta"/>
</dbReference>
<dbReference type="InterPro" id="IPR042529">
    <property type="entry name" value="IF_2B-like_C"/>
</dbReference>